<feature type="transmembrane region" description="Helical" evidence="1">
    <location>
        <begin position="60"/>
        <end position="84"/>
    </location>
</feature>
<reference evidence="2" key="1">
    <citation type="submission" date="2021-09" db="EMBL/GenBank/DDBJ databases">
        <authorList>
            <person name="Martin H S."/>
        </authorList>
    </citation>
    <scope>NUCLEOTIDE SEQUENCE</scope>
</reference>
<keyword evidence="1" id="KW-0812">Transmembrane</keyword>
<protein>
    <submittedName>
        <fullName evidence="2">(African queen) hypothetical protein</fullName>
    </submittedName>
</protein>
<name>A0A8J2RAY7_9NEOP</name>
<dbReference type="EMBL" id="CAKASE010000074">
    <property type="protein sequence ID" value="CAG9575572.1"/>
    <property type="molecule type" value="Genomic_DNA"/>
</dbReference>
<accession>A0A8J2RAY7</accession>
<dbReference type="Proteomes" id="UP000789524">
    <property type="component" value="Unassembled WGS sequence"/>
</dbReference>
<feature type="transmembrane region" description="Helical" evidence="1">
    <location>
        <begin position="111"/>
        <end position="129"/>
    </location>
</feature>
<dbReference type="OrthoDB" id="7407406at2759"/>
<comment type="caution">
    <text evidence="2">The sequence shown here is derived from an EMBL/GenBank/DDBJ whole genome shotgun (WGS) entry which is preliminary data.</text>
</comment>
<evidence type="ECO:0000256" key="1">
    <source>
        <dbReference type="SAM" id="Phobius"/>
    </source>
</evidence>
<proteinExistence type="predicted"/>
<keyword evidence="1" id="KW-0472">Membrane</keyword>
<evidence type="ECO:0000313" key="2">
    <source>
        <dbReference type="EMBL" id="CAG9575572.1"/>
    </source>
</evidence>
<sequence length="211" mass="24445">MNCLRLVRLNPLHSTLSRLGTVKFISHHPFKFTESQEKWRQIDQMPDKWDLIYKAPMGTVLNFSSAYLTASSAILSAGAIYYSLFKFDITKLNDPIIIGDDVVIANNMYESLIYVGAYIMFHVALKILLSKFVVRLYKNGDEYTAVYRGNWFNSISKHRFHLDEFKKLNPTLVVSWGEARYALGKRHGILLDNYFKSPEYLNYLITKNKIG</sequence>
<dbReference type="AlphaFoldDB" id="A0A8J2RAY7"/>
<keyword evidence="1" id="KW-1133">Transmembrane helix</keyword>
<organism evidence="2 3">
    <name type="scientific">Danaus chrysippus</name>
    <name type="common">African queen</name>
    <dbReference type="NCBI Taxonomy" id="151541"/>
    <lineage>
        <taxon>Eukaryota</taxon>
        <taxon>Metazoa</taxon>
        <taxon>Ecdysozoa</taxon>
        <taxon>Arthropoda</taxon>
        <taxon>Hexapoda</taxon>
        <taxon>Insecta</taxon>
        <taxon>Pterygota</taxon>
        <taxon>Neoptera</taxon>
        <taxon>Endopterygota</taxon>
        <taxon>Lepidoptera</taxon>
        <taxon>Glossata</taxon>
        <taxon>Ditrysia</taxon>
        <taxon>Papilionoidea</taxon>
        <taxon>Nymphalidae</taxon>
        <taxon>Danainae</taxon>
        <taxon>Danaini</taxon>
        <taxon>Danaina</taxon>
        <taxon>Danaus</taxon>
        <taxon>Anosia</taxon>
    </lineage>
</organism>
<keyword evidence="3" id="KW-1185">Reference proteome</keyword>
<gene>
    <name evidence="2" type="ORF">DCHRY22_LOCUS11447</name>
</gene>
<evidence type="ECO:0000313" key="3">
    <source>
        <dbReference type="Proteomes" id="UP000789524"/>
    </source>
</evidence>